<evidence type="ECO:0000256" key="2">
    <source>
        <dbReference type="ARBA" id="ARBA00022475"/>
    </source>
</evidence>
<dbReference type="RefSeq" id="WP_147782012.1">
    <property type="nucleotide sequence ID" value="NZ_VRMG01000003.1"/>
</dbReference>
<dbReference type="SMART" id="SM00014">
    <property type="entry name" value="acidPPc"/>
    <property type="match status" value="1"/>
</dbReference>
<evidence type="ECO:0000313" key="9">
    <source>
        <dbReference type="EMBL" id="TXN32465.1"/>
    </source>
</evidence>
<dbReference type="GO" id="GO:0016787">
    <property type="term" value="F:hydrolase activity"/>
    <property type="evidence" value="ECO:0007669"/>
    <property type="project" value="UniProtKB-KW"/>
</dbReference>
<dbReference type="PANTHER" id="PTHR14969">
    <property type="entry name" value="SPHINGOSINE-1-PHOSPHATE PHOSPHOHYDROLASE"/>
    <property type="match status" value="1"/>
</dbReference>
<keyword evidence="2" id="KW-1003">Cell membrane</keyword>
<comment type="subcellular location">
    <subcellularLocation>
        <location evidence="1">Cell membrane</location>
        <topology evidence="1">Multi-pass membrane protein</topology>
    </subcellularLocation>
</comment>
<protein>
    <submittedName>
        <fullName evidence="9">Phosphatase PAP2 family protein</fullName>
    </submittedName>
</protein>
<evidence type="ECO:0000256" key="7">
    <source>
        <dbReference type="SAM" id="Phobius"/>
    </source>
</evidence>
<keyword evidence="4" id="KW-0378">Hydrolase</keyword>
<reference evidence="9 10" key="1">
    <citation type="submission" date="2019-08" db="EMBL/GenBank/DDBJ databases">
        <title>Bacterial whole genome sequence for Glaciihabitans sp. CHu50b-6-2.</title>
        <authorList>
            <person name="Jin L."/>
        </authorList>
    </citation>
    <scope>NUCLEOTIDE SEQUENCE [LARGE SCALE GENOMIC DNA]</scope>
    <source>
        <strain evidence="9 10">CHu50b-6-2</strain>
    </source>
</reference>
<feature type="domain" description="Phosphatidic acid phosphatase type 2/haloperoxidase" evidence="8">
    <location>
        <begin position="112"/>
        <end position="215"/>
    </location>
</feature>
<evidence type="ECO:0000256" key="5">
    <source>
        <dbReference type="ARBA" id="ARBA00022989"/>
    </source>
</evidence>
<feature type="transmembrane region" description="Helical" evidence="7">
    <location>
        <begin position="29"/>
        <end position="50"/>
    </location>
</feature>
<evidence type="ECO:0000256" key="1">
    <source>
        <dbReference type="ARBA" id="ARBA00004651"/>
    </source>
</evidence>
<evidence type="ECO:0000313" key="10">
    <source>
        <dbReference type="Proteomes" id="UP000321379"/>
    </source>
</evidence>
<gene>
    <name evidence="9" type="ORF">FVP33_02345</name>
</gene>
<dbReference type="Proteomes" id="UP000321379">
    <property type="component" value="Unassembled WGS sequence"/>
</dbReference>
<evidence type="ECO:0000256" key="3">
    <source>
        <dbReference type="ARBA" id="ARBA00022692"/>
    </source>
</evidence>
<dbReference type="EMBL" id="VRMG01000003">
    <property type="protein sequence ID" value="TXN32465.1"/>
    <property type="molecule type" value="Genomic_DNA"/>
</dbReference>
<keyword evidence="3 7" id="KW-0812">Transmembrane</keyword>
<evidence type="ECO:0000256" key="4">
    <source>
        <dbReference type="ARBA" id="ARBA00022801"/>
    </source>
</evidence>
<dbReference type="InterPro" id="IPR036938">
    <property type="entry name" value="PAP2/HPO_sf"/>
</dbReference>
<dbReference type="Gene3D" id="1.20.144.10">
    <property type="entry name" value="Phosphatidic acid phosphatase type 2/haloperoxidase"/>
    <property type="match status" value="2"/>
</dbReference>
<evidence type="ECO:0000256" key="6">
    <source>
        <dbReference type="ARBA" id="ARBA00023136"/>
    </source>
</evidence>
<keyword evidence="6 7" id="KW-0472">Membrane</keyword>
<feature type="transmembrane region" description="Helical" evidence="7">
    <location>
        <begin position="200"/>
        <end position="220"/>
    </location>
</feature>
<organism evidence="9 10">
    <name type="scientific">Lacisediminihabitans profunda</name>
    <dbReference type="NCBI Taxonomy" id="2594790"/>
    <lineage>
        <taxon>Bacteria</taxon>
        <taxon>Bacillati</taxon>
        <taxon>Actinomycetota</taxon>
        <taxon>Actinomycetes</taxon>
        <taxon>Micrococcales</taxon>
        <taxon>Microbacteriaceae</taxon>
        <taxon>Lacisediminihabitans</taxon>
    </lineage>
</organism>
<keyword evidence="5 7" id="KW-1133">Transmembrane helix</keyword>
<proteinExistence type="predicted"/>
<keyword evidence="10" id="KW-1185">Reference proteome</keyword>
<dbReference type="AlphaFoldDB" id="A0A5C8UVT7"/>
<name>A0A5C8UVT7_9MICO</name>
<accession>A0A5C8UVT7</accession>
<comment type="caution">
    <text evidence="9">The sequence shown here is derived from an EMBL/GenBank/DDBJ whole genome shotgun (WGS) entry which is preliminary data.</text>
</comment>
<dbReference type="CDD" id="cd03392">
    <property type="entry name" value="PAP2_like_2"/>
    <property type="match status" value="1"/>
</dbReference>
<dbReference type="InterPro" id="IPR000326">
    <property type="entry name" value="PAP2/HPO"/>
</dbReference>
<dbReference type="Pfam" id="PF01569">
    <property type="entry name" value="PAP2"/>
    <property type="match status" value="1"/>
</dbReference>
<sequence length="238" mass="25852">MRQEPDSEREARATEAERKQGAARIARRWPLYSGAAAVLLVAGLGAIIAYRDKNLPFSFDLAWMGEILEHRSPFWTVPALVMNNVGGGVLGALVIPVLITVTFLVLRRPWAALYFASATIVSAGIVQLLKYVYGRPRPTDILVTSDLGSFPSGHVANAATMAVVLGIMLVRAWVWIAGIVYTLAMLVSRTYLGAHWLSDTVGGLVLGAAVAVIIWAPLAYRLRLEQTTRAAARRARTT</sequence>
<dbReference type="GO" id="GO:0005886">
    <property type="term" value="C:plasma membrane"/>
    <property type="evidence" value="ECO:0007669"/>
    <property type="project" value="UniProtKB-SubCell"/>
</dbReference>
<feature type="transmembrane region" description="Helical" evidence="7">
    <location>
        <begin position="85"/>
        <end position="106"/>
    </location>
</feature>
<dbReference type="SUPFAM" id="SSF48317">
    <property type="entry name" value="Acid phosphatase/Vanadium-dependent haloperoxidase"/>
    <property type="match status" value="1"/>
</dbReference>
<evidence type="ECO:0000259" key="8">
    <source>
        <dbReference type="SMART" id="SM00014"/>
    </source>
</evidence>
<dbReference type="PANTHER" id="PTHR14969:SF62">
    <property type="entry name" value="DECAPRENYLPHOSPHORYL-5-PHOSPHORIBOSE PHOSPHATASE RV3807C-RELATED"/>
    <property type="match status" value="1"/>
</dbReference>